<dbReference type="InterPro" id="IPR045584">
    <property type="entry name" value="Pilin-like"/>
</dbReference>
<organism evidence="2 3">
    <name type="scientific">Candidatus Nomurabacteria bacterium RIFCSPLOWO2_01_FULL_42_17</name>
    <dbReference type="NCBI Taxonomy" id="1801780"/>
    <lineage>
        <taxon>Bacteria</taxon>
        <taxon>Candidatus Nomuraibacteriota</taxon>
    </lineage>
</organism>
<sequence length="211" mass="23089">MIFNFKIPNTTSYKLQANKLNRGMTYVELIVVLSIFSVMASIVIFNYGEFQAKVDIKNLASDIALKIVEAQKSSLSGKLPPLTQQLQIDSTWKPAYGVHIDKAADDESFIYFSDLNEDGLFDGSDCTGECIDPITITRGNYISSLDVFYQSGGSESLDDLTISFSRPSSSAEIKSSTSFSSAVSYVQISIASPKSANAKIKIYLSGRIQVN</sequence>
<evidence type="ECO:0000313" key="3">
    <source>
        <dbReference type="Proteomes" id="UP000178104"/>
    </source>
</evidence>
<dbReference type="EMBL" id="MFVE01000005">
    <property type="protein sequence ID" value="OGI95349.1"/>
    <property type="molecule type" value="Genomic_DNA"/>
</dbReference>
<dbReference type="SUPFAM" id="SSF54523">
    <property type="entry name" value="Pili subunits"/>
    <property type="match status" value="1"/>
</dbReference>
<evidence type="ECO:0008006" key="4">
    <source>
        <dbReference type="Google" id="ProtNLM"/>
    </source>
</evidence>
<keyword evidence="1" id="KW-0812">Transmembrane</keyword>
<feature type="transmembrane region" description="Helical" evidence="1">
    <location>
        <begin position="26"/>
        <end position="47"/>
    </location>
</feature>
<dbReference type="AlphaFoldDB" id="A0A1F6XMG4"/>
<keyword evidence="1" id="KW-1133">Transmembrane helix</keyword>
<gene>
    <name evidence="2" type="ORF">A2917_02170</name>
</gene>
<name>A0A1F6XMG4_9BACT</name>
<evidence type="ECO:0000313" key="2">
    <source>
        <dbReference type="EMBL" id="OGI95349.1"/>
    </source>
</evidence>
<dbReference type="InterPro" id="IPR012902">
    <property type="entry name" value="N_methyl_site"/>
</dbReference>
<evidence type="ECO:0000256" key="1">
    <source>
        <dbReference type="SAM" id="Phobius"/>
    </source>
</evidence>
<dbReference type="Proteomes" id="UP000178104">
    <property type="component" value="Unassembled WGS sequence"/>
</dbReference>
<dbReference type="NCBIfam" id="TIGR02532">
    <property type="entry name" value="IV_pilin_GFxxxE"/>
    <property type="match status" value="1"/>
</dbReference>
<protein>
    <recommendedName>
        <fullName evidence="4">General secretion pathway GspH domain-containing protein</fullName>
    </recommendedName>
</protein>
<accession>A0A1F6XMG4</accession>
<comment type="caution">
    <text evidence="2">The sequence shown here is derived from an EMBL/GenBank/DDBJ whole genome shotgun (WGS) entry which is preliminary data.</text>
</comment>
<reference evidence="2 3" key="1">
    <citation type="journal article" date="2016" name="Nat. Commun.">
        <title>Thousands of microbial genomes shed light on interconnected biogeochemical processes in an aquifer system.</title>
        <authorList>
            <person name="Anantharaman K."/>
            <person name="Brown C.T."/>
            <person name="Hug L.A."/>
            <person name="Sharon I."/>
            <person name="Castelle C.J."/>
            <person name="Probst A.J."/>
            <person name="Thomas B.C."/>
            <person name="Singh A."/>
            <person name="Wilkins M.J."/>
            <person name="Karaoz U."/>
            <person name="Brodie E.L."/>
            <person name="Williams K.H."/>
            <person name="Hubbard S.S."/>
            <person name="Banfield J.F."/>
        </authorList>
    </citation>
    <scope>NUCLEOTIDE SEQUENCE [LARGE SCALE GENOMIC DNA]</scope>
</reference>
<proteinExistence type="predicted"/>
<keyword evidence="1" id="KW-0472">Membrane</keyword>
<dbReference type="STRING" id="1801780.A2917_02170"/>